<keyword evidence="4" id="KW-0547">Nucleotide-binding</keyword>
<dbReference type="SMART" id="SM00382">
    <property type="entry name" value="AAA"/>
    <property type="match status" value="1"/>
</dbReference>
<dbReference type="InterPro" id="IPR050683">
    <property type="entry name" value="Bact_Polysacc_Export_ATP-bd"/>
</dbReference>
<evidence type="ECO:0000256" key="4">
    <source>
        <dbReference type="ARBA" id="ARBA00022741"/>
    </source>
</evidence>
<dbReference type="InterPro" id="IPR027417">
    <property type="entry name" value="P-loop_NTPase"/>
</dbReference>
<dbReference type="Gene3D" id="3.40.50.300">
    <property type="entry name" value="P-loop containing nucleotide triphosphate hydrolases"/>
    <property type="match status" value="1"/>
</dbReference>
<keyword evidence="5 10" id="KW-0067">ATP-binding</keyword>
<evidence type="ECO:0000256" key="7">
    <source>
        <dbReference type="ARBA" id="ARBA00023136"/>
    </source>
</evidence>
<accession>A0A4Q0VT04</accession>
<dbReference type="RefSeq" id="WP_129077977.1">
    <property type="nucleotide sequence ID" value="NZ_QOUX01000032.1"/>
</dbReference>
<keyword evidence="7 8" id="KW-0472">Membrane</keyword>
<evidence type="ECO:0000313" key="10">
    <source>
        <dbReference type="EMBL" id="RXJ01676.1"/>
    </source>
</evidence>
<dbReference type="EMBL" id="QOUX01000032">
    <property type="protein sequence ID" value="RXJ01676.1"/>
    <property type="molecule type" value="Genomic_DNA"/>
</dbReference>
<sequence>MGPKVKFVGVSKSYQMYKRRSDRVFDLFCFKREKPRHFFALKDVSFEVYSGECIGVIGINGAGKSTLSNVLANIISPTTGDMNINGQTSLVAISAGLNNSLTGRENIELKCLMYGLDKATVKEITPKIIQFADIGSFLEQPLKNYSSGMKSRLGFAISIFIEPDILVIDEALSVGDQTFNSKCIEKMNEFKASGKTIFFISHSLSQVRSFTDRVLWLHYGEVREFGKTAEVLTNYQTFIEWYNKLGDLEKLEHKNHAHERQFIEHQRVFQKRMNFSTFIPVLILMVSAIFTGLFMFLLS</sequence>
<keyword evidence="6" id="KW-1278">Translocase</keyword>
<dbReference type="Pfam" id="PF00005">
    <property type="entry name" value="ABC_tran"/>
    <property type="match status" value="1"/>
</dbReference>
<evidence type="ECO:0000256" key="3">
    <source>
        <dbReference type="ARBA" id="ARBA00022475"/>
    </source>
</evidence>
<dbReference type="PROSITE" id="PS00211">
    <property type="entry name" value="ABC_TRANSPORTER_1"/>
    <property type="match status" value="1"/>
</dbReference>
<dbReference type="InterPro" id="IPR017871">
    <property type="entry name" value="ABC_transporter-like_CS"/>
</dbReference>
<dbReference type="OrthoDB" id="9778870at2"/>
<evidence type="ECO:0000313" key="11">
    <source>
        <dbReference type="Proteomes" id="UP000290649"/>
    </source>
</evidence>
<evidence type="ECO:0000256" key="6">
    <source>
        <dbReference type="ARBA" id="ARBA00022967"/>
    </source>
</evidence>
<dbReference type="InterPro" id="IPR003593">
    <property type="entry name" value="AAA+_ATPase"/>
</dbReference>
<keyword evidence="3" id="KW-1003">Cell membrane</keyword>
<name>A0A4Q0VT04_9BACI</name>
<dbReference type="GO" id="GO:0005524">
    <property type="term" value="F:ATP binding"/>
    <property type="evidence" value="ECO:0007669"/>
    <property type="project" value="UniProtKB-KW"/>
</dbReference>
<evidence type="ECO:0000256" key="5">
    <source>
        <dbReference type="ARBA" id="ARBA00022840"/>
    </source>
</evidence>
<dbReference type="Proteomes" id="UP000290649">
    <property type="component" value="Unassembled WGS sequence"/>
</dbReference>
<comment type="caution">
    <text evidence="10">The sequence shown here is derived from an EMBL/GenBank/DDBJ whole genome shotgun (WGS) entry which is preliminary data.</text>
</comment>
<dbReference type="PANTHER" id="PTHR46743:SF2">
    <property type="entry name" value="TEICHOIC ACIDS EXPORT ATP-BINDING PROTEIN TAGH"/>
    <property type="match status" value="1"/>
</dbReference>
<dbReference type="CDD" id="cd03220">
    <property type="entry name" value="ABC_KpsT_Wzt"/>
    <property type="match status" value="1"/>
</dbReference>
<dbReference type="InterPro" id="IPR015860">
    <property type="entry name" value="ABC_transpr_TagH-like"/>
</dbReference>
<dbReference type="PANTHER" id="PTHR46743">
    <property type="entry name" value="TEICHOIC ACIDS EXPORT ATP-BINDING PROTEIN TAGH"/>
    <property type="match status" value="1"/>
</dbReference>
<keyword evidence="8" id="KW-1133">Transmembrane helix</keyword>
<dbReference type="AlphaFoldDB" id="A0A4Q0VT04"/>
<dbReference type="FunFam" id="3.40.50.300:FF:003010">
    <property type="entry name" value="Teichoic acids export ATP-binding protein TagH"/>
    <property type="match status" value="1"/>
</dbReference>
<dbReference type="SUPFAM" id="SSF52540">
    <property type="entry name" value="P-loop containing nucleoside triphosphate hydrolases"/>
    <property type="match status" value="1"/>
</dbReference>
<dbReference type="GO" id="GO:0016020">
    <property type="term" value="C:membrane"/>
    <property type="evidence" value="ECO:0007669"/>
    <property type="project" value="InterPro"/>
</dbReference>
<proteinExistence type="inferred from homology"/>
<protein>
    <submittedName>
        <fullName evidence="10">ATP-binding cassette domain-containing protein</fullName>
    </submittedName>
</protein>
<dbReference type="PROSITE" id="PS50893">
    <property type="entry name" value="ABC_TRANSPORTER_2"/>
    <property type="match status" value="1"/>
</dbReference>
<dbReference type="GO" id="GO:0016887">
    <property type="term" value="F:ATP hydrolysis activity"/>
    <property type="evidence" value="ECO:0007669"/>
    <property type="project" value="InterPro"/>
</dbReference>
<evidence type="ECO:0000256" key="1">
    <source>
        <dbReference type="ARBA" id="ARBA00005417"/>
    </source>
</evidence>
<keyword evidence="8" id="KW-0812">Transmembrane</keyword>
<organism evidence="10 11">
    <name type="scientific">Anaerobacillus alkaliphilus</name>
    <dbReference type="NCBI Taxonomy" id="1548597"/>
    <lineage>
        <taxon>Bacteria</taxon>
        <taxon>Bacillati</taxon>
        <taxon>Bacillota</taxon>
        <taxon>Bacilli</taxon>
        <taxon>Bacillales</taxon>
        <taxon>Bacillaceae</taxon>
        <taxon>Anaerobacillus</taxon>
    </lineage>
</organism>
<gene>
    <name evidence="10" type="ORF">DS745_09360</name>
</gene>
<evidence type="ECO:0000259" key="9">
    <source>
        <dbReference type="PROSITE" id="PS50893"/>
    </source>
</evidence>
<dbReference type="GO" id="GO:0140359">
    <property type="term" value="F:ABC-type transporter activity"/>
    <property type="evidence" value="ECO:0007669"/>
    <property type="project" value="InterPro"/>
</dbReference>
<feature type="domain" description="ABC transporter" evidence="9">
    <location>
        <begin position="22"/>
        <end position="244"/>
    </location>
</feature>
<keyword evidence="2" id="KW-0813">Transport</keyword>
<dbReference type="InterPro" id="IPR003439">
    <property type="entry name" value="ABC_transporter-like_ATP-bd"/>
</dbReference>
<feature type="transmembrane region" description="Helical" evidence="8">
    <location>
        <begin position="275"/>
        <end position="298"/>
    </location>
</feature>
<comment type="similarity">
    <text evidence="1">Belongs to the ABC transporter superfamily.</text>
</comment>
<evidence type="ECO:0000256" key="2">
    <source>
        <dbReference type="ARBA" id="ARBA00022448"/>
    </source>
</evidence>
<keyword evidence="11" id="KW-1185">Reference proteome</keyword>
<evidence type="ECO:0000256" key="8">
    <source>
        <dbReference type="SAM" id="Phobius"/>
    </source>
</evidence>
<reference evidence="10 11" key="1">
    <citation type="journal article" date="2019" name="Int. J. Syst. Evol. Microbiol.">
        <title>Anaerobacillus alkaliphilus sp. nov., a novel alkaliphilic and moderately halophilic bacterium.</title>
        <authorList>
            <person name="Borsodi A.K."/>
            <person name="Aszalos J.M."/>
            <person name="Bihari P."/>
            <person name="Nagy I."/>
            <person name="Schumann P."/>
            <person name="Sproer C."/>
            <person name="Kovacs A.L."/>
            <person name="Boka K."/>
            <person name="Dobosy P."/>
            <person name="Ovari M."/>
            <person name="Szili-Kovacs T."/>
            <person name="Toth E."/>
        </authorList>
    </citation>
    <scope>NUCLEOTIDE SEQUENCE [LARGE SCALE GENOMIC DNA]</scope>
    <source>
        <strain evidence="10 11">B16-10</strain>
    </source>
</reference>